<evidence type="ECO:0000256" key="4">
    <source>
        <dbReference type="ARBA" id="ARBA00022824"/>
    </source>
</evidence>
<evidence type="ECO:0000256" key="2">
    <source>
        <dbReference type="ARBA" id="ARBA00009289"/>
    </source>
</evidence>
<sequence length="178" mass="20431">MHNVWSRANAVFAFFLSVLSAMTFAVFLSTVYLPNTANVTLSADNVRVKDMVDYASSGRSDVAKMDLSVQVDLSRIFNWNVKQIFLYLVAEYSTPTNRVNQVVLWDKIVRRQDWQSVREIHVVPKYYLMDDGNHLLNHPNTTLVLRWNVVPNAGYLALAQGEGQYTIKFPPTYYSGRF</sequence>
<evidence type="ECO:0000256" key="7">
    <source>
        <dbReference type="ARBA" id="ARBA00023136"/>
    </source>
</evidence>
<dbReference type="STRING" id="51028.A0A0N4VI14"/>
<gene>
    <name evidence="12" type="ORF">EVEC_LOCUS9810</name>
</gene>
<proteinExistence type="inferred from homology"/>
<dbReference type="PANTHER" id="PTHR12804:SF0">
    <property type="entry name" value="SIGNAL PEPTIDASE COMPLEX SUBUNIT 3"/>
    <property type="match status" value="1"/>
</dbReference>
<feature type="transmembrane region" description="Helical" evidence="11">
    <location>
        <begin position="12"/>
        <end position="33"/>
    </location>
</feature>
<dbReference type="Pfam" id="PF04573">
    <property type="entry name" value="SPC22"/>
    <property type="match status" value="1"/>
</dbReference>
<comment type="similarity">
    <text evidence="2 10">Belongs to the SPCS3 family.</text>
</comment>
<evidence type="ECO:0000256" key="9">
    <source>
        <dbReference type="ARBA" id="ARBA00046080"/>
    </source>
</evidence>
<evidence type="ECO:0000256" key="8">
    <source>
        <dbReference type="ARBA" id="ARBA00029556"/>
    </source>
</evidence>
<dbReference type="Proteomes" id="UP000274131">
    <property type="component" value="Unassembled WGS sequence"/>
</dbReference>
<dbReference type="GO" id="GO:0045047">
    <property type="term" value="P:protein targeting to ER"/>
    <property type="evidence" value="ECO:0007669"/>
    <property type="project" value="TreeGrafter"/>
</dbReference>
<evidence type="ECO:0000256" key="1">
    <source>
        <dbReference type="ARBA" id="ARBA00004648"/>
    </source>
</evidence>
<reference evidence="14" key="1">
    <citation type="submission" date="2017-02" db="UniProtKB">
        <authorList>
            <consortium name="WormBaseParasite"/>
        </authorList>
    </citation>
    <scope>IDENTIFICATION</scope>
</reference>
<keyword evidence="5" id="KW-0735">Signal-anchor</keyword>
<dbReference type="AlphaFoldDB" id="A0A0N4VI14"/>
<comment type="subcellular location">
    <subcellularLocation>
        <location evidence="1">Endoplasmic reticulum membrane</location>
        <topology evidence="1">Single-pass type II membrane protein</topology>
    </subcellularLocation>
</comment>
<dbReference type="EMBL" id="UXUI01010312">
    <property type="protein sequence ID" value="VDD95059.1"/>
    <property type="molecule type" value="Genomic_DNA"/>
</dbReference>
<evidence type="ECO:0000256" key="3">
    <source>
        <dbReference type="ARBA" id="ARBA00022692"/>
    </source>
</evidence>
<dbReference type="GO" id="GO:0006465">
    <property type="term" value="P:signal peptide processing"/>
    <property type="evidence" value="ECO:0007669"/>
    <property type="project" value="UniProtKB-UniRule"/>
</dbReference>
<dbReference type="PIRSF" id="PIRSF016089">
    <property type="entry name" value="SPC22"/>
    <property type="match status" value="1"/>
</dbReference>
<evidence type="ECO:0000313" key="13">
    <source>
        <dbReference type="Proteomes" id="UP000274131"/>
    </source>
</evidence>
<accession>A0A0N4VI14</accession>
<evidence type="ECO:0000256" key="5">
    <source>
        <dbReference type="ARBA" id="ARBA00022968"/>
    </source>
</evidence>
<dbReference type="GO" id="GO:0005787">
    <property type="term" value="C:signal peptidase complex"/>
    <property type="evidence" value="ECO:0007669"/>
    <property type="project" value="UniProtKB-UniRule"/>
</dbReference>
<evidence type="ECO:0000256" key="11">
    <source>
        <dbReference type="SAM" id="Phobius"/>
    </source>
</evidence>
<keyword evidence="3 11" id="KW-0812">Transmembrane</keyword>
<keyword evidence="13" id="KW-1185">Reference proteome</keyword>
<keyword evidence="4 10" id="KW-0256">Endoplasmic reticulum</keyword>
<dbReference type="OrthoDB" id="10261524at2759"/>
<comment type="function">
    <text evidence="9">Essential component of the signal peptidase complex (SPC) which catalyzes the cleavage of N-terminal signal sequences from nascent proteins as they are translocated into the lumen of the endoplasmic reticulum. Essential for the SPC catalytic activity, possibly by stabilizing and positioning the active center of the complex close to the lumenal surface.</text>
</comment>
<protein>
    <recommendedName>
        <fullName evidence="8 10">Signal peptidase complex subunit 3</fullName>
    </recommendedName>
</protein>
<dbReference type="PANTHER" id="PTHR12804">
    <property type="entry name" value="MICROSOMAL SIGNAL PEPTIDASE 23 KD SUBUNIT SPC22/23"/>
    <property type="match status" value="1"/>
</dbReference>
<keyword evidence="6 11" id="KW-1133">Transmembrane helix</keyword>
<evidence type="ECO:0000256" key="6">
    <source>
        <dbReference type="ARBA" id="ARBA00022989"/>
    </source>
</evidence>
<organism evidence="14">
    <name type="scientific">Enterobius vermicularis</name>
    <name type="common">Human pinworm</name>
    <dbReference type="NCBI Taxonomy" id="51028"/>
    <lineage>
        <taxon>Eukaryota</taxon>
        <taxon>Metazoa</taxon>
        <taxon>Ecdysozoa</taxon>
        <taxon>Nematoda</taxon>
        <taxon>Chromadorea</taxon>
        <taxon>Rhabditida</taxon>
        <taxon>Spirurina</taxon>
        <taxon>Oxyuridomorpha</taxon>
        <taxon>Oxyuroidea</taxon>
        <taxon>Oxyuridae</taxon>
        <taxon>Enterobius</taxon>
    </lineage>
</organism>
<evidence type="ECO:0000256" key="10">
    <source>
        <dbReference type="PIRNR" id="PIRNR016089"/>
    </source>
</evidence>
<dbReference type="WBParaSite" id="EVEC_0001046501-mRNA-1">
    <property type="protein sequence ID" value="EVEC_0001046501-mRNA-1"/>
    <property type="gene ID" value="EVEC_0001046501"/>
</dbReference>
<name>A0A0N4VI14_ENTVE</name>
<dbReference type="InterPro" id="IPR007653">
    <property type="entry name" value="SPC3"/>
</dbReference>
<keyword evidence="7 10" id="KW-0472">Membrane</keyword>
<evidence type="ECO:0000313" key="14">
    <source>
        <dbReference type="WBParaSite" id="EVEC_0001046501-mRNA-1"/>
    </source>
</evidence>
<evidence type="ECO:0000313" key="12">
    <source>
        <dbReference type="EMBL" id="VDD95059.1"/>
    </source>
</evidence>
<reference evidence="12 13" key="2">
    <citation type="submission" date="2018-10" db="EMBL/GenBank/DDBJ databases">
        <authorList>
            <consortium name="Pathogen Informatics"/>
        </authorList>
    </citation>
    <scope>NUCLEOTIDE SEQUENCE [LARGE SCALE GENOMIC DNA]</scope>
</reference>